<keyword evidence="2 4" id="KW-0067">ATP-binding</keyword>
<evidence type="ECO:0000256" key="1">
    <source>
        <dbReference type="ARBA" id="ARBA00022741"/>
    </source>
</evidence>
<feature type="domain" description="ABC transporter" evidence="3">
    <location>
        <begin position="5"/>
        <end position="230"/>
    </location>
</feature>
<dbReference type="PANTHER" id="PTHR43158:SF5">
    <property type="entry name" value="ABC TRANSPORTER, ATP-BINDING PROTEIN"/>
    <property type="match status" value="1"/>
</dbReference>
<dbReference type="InterPro" id="IPR003593">
    <property type="entry name" value="AAA+_ATPase"/>
</dbReference>
<evidence type="ECO:0000313" key="5">
    <source>
        <dbReference type="Proteomes" id="UP001139179"/>
    </source>
</evidence>
<evidence type="ECO:0000313" key="4">
    <source>
        <dbReference type="EMBL" id="MCM3715157.1"/>
    </source>
</evidence>
<evidence type="ECO:0000256" key="2">
    <source>
        <dbReference type="ARBA" id="ARBA00022840"/>
    </source>
</evidence>
<dbReference type="CDD" id="cd03230">
    <property type="entry name" value="ABC_DR_subfamily_A"/>
    <property type="match status" value="1"/>
</dbReference>
<keyword evidence="5" id="KW-1185">Reference proteome</keyword>
<dbReference type="Gene3D" id="3.40.50.300">
    <property type="entry name" value="P-loop containing nucleotide triphosphate hydrolases"/>
    <property type="match status" value="1"/>
</dbReference>
<dbReference type="Proteomes" id="UP001139179">
    <property type="component" value="Unassembled WGS sequence"/>
</dbReference>
<dbReference type="EMBL" id="JAMBOL010000012">
    <property type="protein sequence ID" value="MCM3715157.1"/>
    <property type="molecule type" value="Genomic_DNA"/>
</dbReference>
<dbReference type="RefSeq" id="WP_251223914.1">
    <property type="nucleotide sequence ID" value="NZ_JAMBOL010000012.1"/>
</dbReference>
<dbReference type="InterPro" id="IPR003439">
    <property type="entry name" value="ABC_transporter-like_ATP-bd"/>
</dbReference>
<dbReference type="InterPro" id="IPR027417">
    <property type="entry name" value="P-loop_NTPase"/>
</dbReference>
<evidence type="ECO:0000259" key="3">
    <source>
        <dbReference type="PROSITE" id="PS50893"/>
    </source>
</evidence>
<dbReference type="SUPFAM" id="SSF52540">
    <property type="entry name" value="P-loop containing nucleoside triphosphate hydrolases"/>
    <property type="match status" value="1"/>
</dbReference>
<name>A0A9X2DRN3_9BACI</name>
<keyword evidence="1" id="KW-0547">Nucleotide-binding</keyword>
<sequence>MTKRIQAEHVTLQFGKKTVLNDISFELEGGKIYGLLGRNGAGKTSLLSLLAAFQKPTSGRMMVDGVDAYENAGIMESVVFVREEKREYETDTVAKWLKDVAKLRPLFDQQYAEHLAQRFKLPLTQRVDKLSRGMQAALGITIGLASRCPITIFDEAYLGLDAPARERFYEEVLRDYMEHPRTIILSTHLISEMDSLFEEVLVIKDGSLLLHEKTDELLEQGATVTGAKEVVETFIAGRNVLKQQSLGGTKSAMIYEKLTTEERKQAIQNGLEIGPIALQELFIHLTEGEEEE</sequence>
<dbReference type="PROSITE" id="PS50893">
    <property type="entry name" value="ABC_TRANSPORTER_2"/>
    <property type="match status" value="1"/>
</dbReference>
<dbReference type="Pfam" id="PF00005">
    <property type="entry name" value="ABC_tran"/>
    <property type="match status" value="1"/>
</dbReference>
<gene>
    <name evidence="4" type="ORF">M3202_13795</name>
</gene>
<accession>A0A9X2DRN3</accession>
<proteinExistence type="predicted"/>
<dbReference type="GO" id="GO:0005524">
    <property type="term" value="F:ATP binding"/>
    <property type="evidence" value="ECO:0007669"/>
    <property type="project" value="UniProtKB-KW"/>
</dbReference>
<protein>
    <submittedName>
        <fullName evidence="4">ABC transporter ATP-binding protein</fullName>
    </submittedName>
</protein>
<dbReference type="SMART" id="SM00382">
    <property type="entry name" value="AAA"/>
    <property type="match status" value="1"/>
</dbReference>
<reference evidence="4" key="1">
    <citation type="submission" date="2022-05" db="EMBL/GenBank/DDBJ databases">
        <title>Comparative Genomics of Spacecraft Associated Microbes.</title>
        <authorList>
            <person name="Tran M.T."/>
            <person name="Wright A."/>
            <person name="Seuylemezian A."/>
            <person name="Eisen J."/>
            <person name="Coil D."/>
        </authorList>
    </citation>
    <scope>NUCLEOTIDE SEQUENCE</scope>
    <source>
        <strain evidence="4">214.1.1</strain>
    </source>
</reference>
<dbReference type="AlphaFoldDB" id="A0A9X2DRN3"/>
<organism evidence="4 5">
    <name type="scientific">Halalkalibacter oceani</name>
    <dbReference type="NCBI Taxonomy" id="1653776"/>
    <lineage>
        <taxon>Bacteria</taxon>
        <taxon>Bacillati</taxon>
        <taxon>Bacillota</taxon>
        <taxon>Bacilli</taxon>
        <taxon>Bacillales</taxon>
        <taxon>Bacillaceae</taxon>
        <taxon>Halalkalibacter</taxon>
    </lineage>
</organism>
<comment type="caution">
    <text evidence="4">The sequence shown here is derived from an EMBL/GenBank/DDBJ whole genome shotgun (WGS) entry which is preliminary data.</text>
</comment>
<dbReference type="GO" id="GO:0016887">
    <property type="term" value="F:ATP hydrolysis activity"/>
    <property type="evidence" value="ECO:0007669"/>
    <property type="project" value="InterPro"/>
</dbReference>
<dbReference type="PANTHER" id="PTHR43158">
    <property type="entry name" value="SKFA PEPTIDE EXPORT ATP-BINDING PROTEIN SKFE"/>
    <property type="match status" value="1"/>
</dbReference>